<dbReference type="GO" id="GO:0030134">
    <property type="term" value="C:COPII-coated ER to Golgi transport vesicle"/>
    <property type="evidence" value="ECO:0007669"/>
    <property type="project" value="TreeGrafter"/>
</dbReference>
<dbReference type="SUPFAM" id="SSF49899">
    <property type="entry name" value="Concanavalin A-like lectins/glucanases"/>
    <property type="match status" value="1"/>
</dbReference>
<dbReference type="Gene3D" id="2.60.120.200">
    <property type="match status" value="1"/>
</dbReference>
<evidence type="ECO:0000259" key="12">
    <source>
        <dbReference type="PROSITE" id="PS51328"/>
    </source>
</evidence>
<dbReference type="GO" id="GO:0006888">
    <property type="term" value="P:endoplasmic reticulum to Golgi vesicle-mediated transport"/>
    <property type="evidence" value="ECO:0007669"/>
    <property type="project" value="TreeGrafter"/>
</dbReference>
<dbReference type="GO" id="GO:0000139">
    <property type="term" value="C:Golgi membrane"/>
    <property type="evidence" value="ECO:0007669"/>
    <property type="project" value="TreeGrafter"/>
</dbReference>
<keyword evidence="4" id="KW-0430">Lectin</keyword>
<evidence type="ECO:0000256" key="1">
    <source>
        <dbReference type="ARBA" id="ARBA00004151"/>
    </source>
</evidence>
<evidence type="ECO:0000256" key="5">
    <source>
        <dbReference type="ARBA" id="ARBA00022989"/>
    </source>
</evidence>
<feature type="transmembrane region" description="Helical" evidence="10">
    <location>
        <begin position="501"/>
        <end position="520"/>
    </location>
</feature>
<dbReference type="GO" id="GO:0033116">
    <property type="term" value="C:endoplasmic reticulum-Golgi intermediate compartment membrane"/>
    <property type="evidence" value="ECO:0007669"/>
    <property type="project" value="UniProtKB-SubCell"/>
</dbReference>
<dbReference type="GO" id="GO:0005789">
    <property type="term" value="C:endoplasmic reticulum membrane"/>
    <property type="evidence" value="ECO:0007669"/>
    <property type="project" value="TreeGrafter"/>
</dbReference>
<sequence>MHILGKMATCIVRLLLLLLSAFSICFAQQPHRRFEYKHSFKGPHLMQKDGTVPFWQYGGSAFASDEQVRITPSIRSQKGYIWSKYKVPHDHWEVEFYFKVTGRGRVGADGLAFWYVDNKPAGVESTPGQEPPPQHPTQLSVFGGPDKWNGLAVIFDSFDNDNMRNNPYILSMVNDGTVQYQHNTDGMNQQLGGCLRDYRNKPYPVRAKIEYYKKTLTLFIHNGWTNIDSNYELCMRREDVTLPKDGYFGITAATGGLADDHDVIKFLTHSLTPPDEPRTPEREQAISDDEEERFKKEYDEYYEKLQQQKKEYQEKHPDKVKDEALEETFFEDTETRELRQIYEVQSLISKTIGDLNRKLDEIVGRQERTLSAISAVQASVRGGGAPPASTGGQPVQPVTTSEIKRHEVDTILNTQHELQRSIRDVRSVIGEVQAKASSIHNKVDSVSQGNQGNQDFMLNHELRDKLSALTGDVSQLLRKSDQASSVQCPPQEEFPNCLTPVYFIFLLVLQGGFFFLYAVYRTSNVGAGNQSTCRADLSVQGDQVGVAVLSSPSTAVTRVRIPHGPIHVCGLGFQSLPDCMGFPWNIILGFSSHHLNCNFHPHLLPSLIHPVLALALLDVVQINKKQPNVEGPKKFDFRGFLKPKIEKKNT</sequence>
<evidence type="ECO:0000256" key="4">
    <source>
        <dbReference type="ARBA" id="ARBA00022734"/>
    </source>
</evidence>
<dbReference type="CDD" id="cd06902">
    <property type="entry name" value="lectin_ERGIC-53_ERGL"/>
    <property type="match status" value="1"/>
</dbReference>
<keyword evidence="3 11" id="KW-0732">Signal</keyword>
<evidence type="ECO:0000256" key="8">
    <source>
        <dbReference type="SAM" id="Coils"/>
    </source>
</evidence>
<dbReference type="Proteomes" id="UP000887568">
    <property type="component" value="Unplaced"/>
</dbReference>
<keyword evidence="7" id="KW-1015">Disulfide bond</keyword>
<feature type="compositionally biased region" description="Basic and acidic residues" evidence="9">
    <location>
        <begin position="275"/>
        <end position="285"/>
    </location>
</feature>
<feature type="chain" id="PRO_5037517709" description="L-type lectin-like domain-containing protein" evidence="11">
    <location>
        <begin position="28"/>
        <end position="650"/>
    </location>
</feature>
<evidence type="ECO:0000256" key="6">
    <source>
        <dbReference type="ARBA" id="ARBA00023136"/>
    </source>
</evidence>
<feature type="domain" description="L-type lectin-like" evidence="12">
    <location>
        <begin position="32"/>
        <end position="271"/>
    </location>
</feature>
<dbReference type="Pfam" id="PF03388">
    <property type="entry name" value="Lectin_leg-like"/>
    <property type="match status" value="1"/>
</dbReference>
<keyword evidence="2 10" id="KW-0812">Transmembrane</keyword>
<dbReference type="GO" id="GO:0005537">
    <property type="term" value="F:D-mannose binding"/>
    <property type="evidence" value="ECO:0007669"/>
    <property type="project" value="TreeGrafter"/>
</dbReference>
<comment type="subcellular location">
    <subcellularLocation>
        <location evidence="1">Endoplasmic reticulum-Golgi intermediate compartment membrane</location>
        <topology evidence="1">Single-pass type I membrane protein</topology>
    </subcellularLocation>
</comment>
<dbReference type="PANTHER" id="PTHR12223:SF28">
    <property type="entry name" value="LECTIN, MANNOSE BINDING 1 LIKE"/>
    <property type="match status" value="1"/>
</dbReference>
<dbReference type="FunFam" id="2.60.120.200:FF:000028">
    <property type="entry name" value="Blast:Protein ERGIC-53"/>
    <property type="match status" value="1"/>
</dbReference>
<evidence type="ECO:0000256" key="10">
    <source>
        <dbReference type="SAM" id="Phobius"/>
    </source>
</evidence>
<keyword evidence="8" id="KW-0175">Coiled coil</keyword>
<evidence type="ECO:0000256" key="3">
    <source>
        <dbReference type="ARBA" id="ARBA00022729"/>
    </source>
</evidence>
<evidence type="ECO:0000313" key="14">
    <source>
        <dbReference type="Proteomes" id="UP000887568"/>
    </source>
</evidence>
<feature type="signal peptide" evidence="11">
    <location>
        <begin position="1"/>
        <end position="27"/>
    </location>
</feature>
<organism evidence="13 14">
    <name type="scientific">Patiria miniata</name>
    <name type="common">Bat star</name>
    <name type="synonym">Asterina miniata</name>
    <dbReference type="NCBI Taxonomy" id="46514"/>
    <lineage>
        <taxon>Eukaryota</taxon>
        <taxon>Metazoa</taxon>
        <taxon>Echinodermata</taxon>
        <taxon>Eleutherozoa</taxon>
        <taxon>Asterozoa</taxon>
        <taxon>Asteroidea</taxon>
        <taxon>Valvatacea</taxon>
        <taxon>Valvatida</taxon>
        <taxon>Asterinidae</taxon>
        <taxon>Patiria</taxon>
    </lineage>
</organism>
<dbReference type="OrthoDB" id="10265193at2759"/>
<feature type="coiled-coil region" evidence="8">
    <location>
        <begin position="291"/>
        <end position="322"/>
    </location>
</feature>
<dbReference type="InterPro" id="IPR005052">
    <property type="entry name" value="Lectin_leg"/>
</dbReference>
<evidence type="ECO:0000256" key="11">
    <source>
        <dbReference type="SAM" id="SignalP"/>
    </source>
</evidence>
<feature type="region of interest" description="Disordered" evidence="9">
    <location>
        <begin position="270"/>
        <end position="290"/>
    </location>
</feature>
<dbReference type="EnsemblMetazoa" id="XM_038202285.1">
    <property type="protein sequence ID" value="XP_038058213.1"/>
    <property type="gene ID" value="LOC119729635"/>
</dbReference>
<evidence type="ECO:0000256" key="2">
    <source>
        <dbReference type="ARBA" id="ARBA00022692"/>
    </source>
</evidence>
<dbReference type="InterPro" id="IPR013320">
    <property type="entry name" value="ConA-like_dom_sf"/>
</dbReference>
<dbReference type="RefSeq" id="XP_038058213.1">
    <property type="nucleotide sequence ID" value="XM_038202285.1"/>
</dbReference>
<dbReference type="InterPro" id="IPR051136">
    <property type="entry name" value="Intracellular_Lectin-GPT"/>
</dbReference>
<dbReference type="AlphaFoldDB" id="A0A914A300"/>
<evidence type="ECO:0000256" key="9">
    <source>
        <dbReference type="SAM" id="MobiDB-lite"/>
    </source>
</evidence>
<dbReference type="GeneID" id="119729635"/>
<keyword evidence="14" id="KW-1185">Reference proteome</keyword>
<dbReference type="PANTHER" id="PTHR12223">
    <property type="entry name" value="VESICULAR MANNOSE-BINDING LECTIN"/>
    <property type="match status" value="1"/>
</dbReference>
<accession>A0A914A300</accession>
<reference evidence="13" key="1">
    <citation type="submission" date="2022-11" db="UniProtKB">
        <authorList>
            <consortium name="EnsemblMetazoa"/>
        </authorList>
    </citation>
    <scope>IDENTIFICATION</scope>
</reference>
<proteinExistence type="predicted"/>
<name>A0A914A300_PATMI</name>
<protein>
    <recommendedName>
        <fullName evidence="12">L-type lectin-like domain-containing protein</fullName>
    </recommendedName>
</protein>
<evidence type="ECO:0000256" key="7">
    <source>
        <dbReference type="ARBA" id="ARBA00023157"/>
    </source>
</evidence>
<dbReference type="PROSITE" id="PS51328">
    <property type="entry name" value="L_LECTIN_LIKE"/>
    <property type="match status" value="1"/>
</dbReference>
<evidence type="ECO:0000313" key="13">
    <source>
        <dbReference type="EnsemblMetazoa" id="XP_038058213.1"/>
    </source>
</evidence>
<keyword evidence="6 10" id="KW-0472">Membrane</keyword>
<dbReference type="OMA" id="HIVAWER"/>
<keyword evidence="5 10" id="KW-1133">Transmembrane helix</keyword>